<dbReference type="InterPro" id="IPR007159">
    <property type="entry name" value="SpoVT-AbrB_dom"/>
</dbReference>
<name>A0A1I6SIX0_9EURY</name>
<proteinExistence type="predicted"/>
<dbReference type="SUPFAM" id="SSF109755">
    <property type="entry name" value="PhoU-like"/>
    <property type="match status" value="1"/>
</dbReference>
<dbReference type="Pfam" id="PF01895">
    <property type="entry name" value="PhoU"/>
    <property type="match status" value="1"/>
</dbReference>
<dbReference type="Pfam" id="PF04014">
    <property type="entry name" value="MazE_antitoxin"/>
    <property type="match status" value="1"/>
</dbReference>
<dbReference type="InterPro" id="IPR026022">
    <property type="entry name" value="PhoU_dom"/>
</dbReference>
<dbReference type="PANTHER" id="PTHR42930:SF6">
    <property type="entry name" value="PHOSPHATE REGULATORY PROTEIN-LIKE PROTEIN"/>
    <property type="match status" value="1"/>
</dbReference>
<feature type="region of interest" description="Disordered" evidence="1">
    <location>
        <begin position="43"/>
        <end position="65"/>
    </location>
</feature>
<evidence type="ECO:0000313" key="4">
    <source>
        <dbReference type="Proteomes" id="UP000199199"/>
    </source>
</evidence>
<evidence type="ECO:0000256" key="1">
    <source>
        <dbReference type="SAM" id="MobiDB-lite"/>
    </source>
</evidence>
<reference evidence="4" key="1">
    <citation type="submission" date="2016-10" db="EMBL/GenBank/DDBJ databases">
        <authorList>
            <person name="Varghese N."/>
            <person name="Submissions S."/>
        </authorList>
    </citation>
    <scope>NUCLEOTIDE SEQUENCE [LARGE SCALE GENOMIC DNA]</scope>
    <source>
        <strain evidence="4">DSM 22427</strain>
    </source>
</reference>
<accession>A0A1I6SIX0</accession>
<dbReference type="InterPro" id="IPR038078">
    <property type="entry name" value="PhoU-like_sf"/>
</dbReference>
<evidence type="ECO:0000313" key="3">
    <source>
        <dbReference type="EMBL" id="SFS76869.1"/>
    </source>
</evidence>
<dbReference type="PANTHER" id="PTHR42930">
    <property type="entry name" value="PHOSPHATE-SPECIFIC TRANSPORT SYSTEM ACCESSORY PROTEIN PHOU"/>
    <property type="match status" value="1"/>
</dbReference>
<dbReference type="Gene3D" id="1.20.58.220">
    <property type="entry name" value="Phosphate transport system protein phou homolog 2, domain 2"/>
    <property type="match status" value="1"/>
</dbReference>
<organism evidence="3 4">
    <name type="scientific">Halostagnicola kamekurae</name>
    <dbReference type="NCBI Taxonomy" id="619731"/>
    <lineage>
        <taxon>Archaea</taxon>
        <taxon>Methanobacteriati</taxon>
        <taxon>Methanobacteriota</taxon>
        <taxon>Stenosarchaea group</taxon>
        <taxon>Halobacteria</taxon>
        <taxon>Halobacteriales</taxon>
        <taxon>Natrialbaceae</taxon>
        <taxon>Halostagnicola</taxon>
    </lineage>
</organism>
<feature type="domain" description="SpoVT-AbrB" evidence="2">
    <location>
        <begin position="24"/>
        <end position="70"/>
    </location>
</feature>
<dbReference type="InterPro" id="IPR028366">
    <property type="entry name" value="PhoU"/>
</dbReference>
<sequence>MQHIVKIKARSSVRCDMETRKVQRLGPSTLAMTLPAEWASEHGVEKGDEVSLRTSGKGTLTVMPESANSEETEAIIHADDLDSEAVERAIVAQYVLGRRVIRIECEDGALESEHINAVYRAETQLMGLGVIEETPENISIRCSVDPEDFTLDNLLERLERTGRTMRGEAIKALAHGNPDLAQRALNRERQANKIFVLLLRLIFTAYQNPNLARAVGLNSGFPLIGYRSIAKNLELTADNAEDIADIVMETEGHTLDIDSNVMREIRELTELVDDITALAVESAVERDYDKTIEARKLYRDIADREEEILAELPEMNNDDLLKVREVLVSVQQTAGYAMRNTEIAANLALNEESDHTTIK</sequence>
<dbReference type="SMART" id="SM00966">
    <property type="entry name" value="SpoVT_AbrB"/>
    <property type="match status" value="1"/>
</dbReference>
<dbReference type="GO" id="GO:0003677">
    <property type="term" value="F:DNA binding"/>
    <property type="evidence" value="ECO:0007669"/>
    <property type="project" value="InterPro"/>
</dbReference>
<evidence type="ECO:0000259" key="2">
    <source>
        <dbReference type="SMART" id="SM00966"/>
    </source>
</evidence>
<protein>
    <submittedName>
        <fullName evidence="3">Phosphate uptake regulator</fullName>
    </submittedName>
</protein>
<dbReference type="Proteomes" id="UP000199199">
    <property type="component" value="Unassembled WGS sequence"/>
</dbReference>
<dbReference type="AlphaFoldDB" id="A0A1I6SIX0"/>
<gene>
    <name evidence="3" type="ORF">SAMN04488556_2709</name>
</gene>
<dbReference type="GO" id="GO:0045936">
    <property type="term" value="P:negative regulation of phosphate metabolic process"/>
    <property type="evidence" value="ECO:0007669"/>
    <property type="project" value="InterPro"/>
</dbReference>
<dbReference type="EMBL" id="FOZS01000002">
    <property type="protein sequence ID" value="SFS76869.1"/>
    <property type="molecule type" value="Genomic_DNA"/>
</dbReference>
<dbReference type="GO" id="GO:0030643">
    <property type="term" value="P:intracellular phosphate ion homeostasis"/>
    <property type="evidence" value="ECO:0007669"/>
    <property type="project" value="InterPro"/>
</dbReference>
<keyword evidence="4" id="KW-1185">Reference proteome</keyword>